<dbReference type="InterPro" id="IPR005770">
    <property type="entry name" value="PhnD"/>
</dbReference>
<dbReference type="STRING" id="420662.Mpe_A1250"/>
<dbReference type="NCBIfam" id="TIGR01098">
    <property type="entry name" value="3A0109s03R"/>
    <property type="match status" value="1"/>
</dbReference>
<organism evidence="3 4">
    <name type="scientific">Methylibium petroleiphilum (strain ATCC BAA-1232 / LMG 22953 / PM1)</name>
    <dbReference type="NCBI Taxonomy" id="420662"/>
    <lineage>
        <taxon>Bacteria</taxon>
        <taxon>Pseudomonadati</taxon>
        <taxon>Pseudomonadota</taxon>
        <taxon>Betaproteobacteria</taxon>
        <taxon>Burkholderiales</taxon>
        <taxon>Sphaerotilaceae</taxon>
        <taxon>Methylibium</taxon>
    </lineage>
</organism>
<protein>
    <submittedName>
        <fullName evidence="3">Putative phosphonates-binding periplasmic protein</fullName>
    </submittedName>
</protein>
<dbReference type="KEGG" id="mpt:Mpe_A1250"/>
<dbReference type="HOGENOM" id="CLU_051472_2_0_4"/>
<sequence>MPIQREPSVRRLLLKLLMLVLVGLAGRVAAADAPSLAFGVITTTTVAETRAAWEPFFAAMRRGTGLDVHGVYHATYEEAVDAVVRNLVQLAWVSNKAALDCIERTNVEVFAQLVDSAGSLGYRSIIVTRRDSALLSIDPLLNRPRTWRFAMGEPSSTSGAVMLEYALFVPRGIKPEEHFQALRRGTHAQTLAAVLGGQVHAGTYNTEELHRLREQSPAQAMQLRILWESAMIPKDPLLWRRDLPLSVRKRIADYIFGVGRTDDEKLMLKRMFDLAGFKRSSNQQLKFVLDVDDFKQRSEVLLDARMSESAKNERLSDLRERYVRLSRAVQADADPPR</sequence>
<dbReference type="AlphaFoldDB" id="A2SF73"/>
<dbReference type="eggNOG" id="COG3221">
    <property type="taxonomic scope" value="Bacteria"/>
</dbReference>
<dbReference type="EMBL" id="CP000555">
    <property type="protein sequence ID" value="ABM94212.1"/>
    <property type="molecule type" value="Genomic_DNA"/>
</dbReference>
<keyword evidence="4" id="KW-1185">Reference proteome</keyword>
<accession>A2SF73</accession>
<evidence type="ECO:0000313" key="4">
    <source>
        <dbReference type="Proteomes" id="UP000000366"/>
    </source>
</evidence>
<dbReference type="GO" id="GO:0055085">
    <property type="term" value="P:transmembrane transport"/>
    <property type="evidence" value="ECO:0007669"/>
    <property type="project" value="InterPro"/>
</dbReference>
<dbReference type="SUPFAM" id="SSF53850">
    <property type="entry name" value="Periplasmic binding protein-like II"/>
    <property type="match status" value="1"/>
</dbReference>
<dbReference type="PANTHER" id="PTHR35841">
    <property type="entry name" value="PHOSPHONATES-BINDING PERIPLASMIC PROTEIN"/>
    <property type="match status" value="1"/>
</dbReference>
<dbReference type="PANTHER" id="PTHR35841:SF1">
    <property type="entry name" value="PHOSPHONATES-BINDING PERIPLASMIC PROTEIN"/>
    <property type="match status" value="1"/>
</dbReference>
<evidence type="ECO:0000256" key="1">
    <source>
        <dbReference type="ARBA" id="ARBA00007162"/>
    </source>
</evidence>
<comment type="similarity">
    <text evidence="1">Belongs to the phosphate/phosphite/phosphonate binding protein family.</text>
</comment>
<evidence type="ECO:0000313" key="3">
    <source>
        <dbReference type="EMBL" id="ABM94212.1"/>
    </source>
</evidence>
<dbReference type="Gene3D" id="3.40.190.10">
    <property type="entry name" value="Periplasmic binding protein-like II"/>
    <property type="match status" value="2"/>
</dbReference>
<dbReference type="Proteomes" id="UP000000366">
    <property type="component" value="Chromosome"/>
</dbReference>
<dbReference type="CDD" id="cd13575">
    <property type="entry name" value="PBP2_PnhD"/>
    <property type="match status" value="1"/>
</dbReference>
<evidence type="ECO:0000256" key="2">
    <source>
        <dbReference type="ARBA" id="ARBA00022729"/>
    </source>
</evidence>
<reference evidence="3 4" key="1">
    <citation type="journal article" date="2007" name="J. Bacteriol.">
        <title>Whole-genome analysis of the methyl tert-butyl ether-degrading beta-proteobacterium Methylibium petroleiphilum PM1.</title>
        <authorList>
            <person name="Kane S.R."/>
            <person name="Chakicherla A.Y."/>
            <person name="Chain P.S.G."/>
            <person name="Schmidt R."/>
            <person name="Shin M.W."/>
            <person name="Legler T.C."/>
            <person name="Scow K.M."/>
            <person name="Larimer F.W."/>
            <person name="Lucas S.M."/>
            <person name="Richardson P.M."/>
            <person name="Hristova K.R."/>
        </authorList>
    </citation>
    <scope>NUCLEOTIDE SEQUENCE [LARGE SCALE GENOMIC DNA]</scope>
    <source>
        <strain evidence="4">ATCC BAA-1232 / LMG 22953 / PM1</strain>
    </source>
</reference>
<gene>
    <name evidence="3" type="ordered locus">Mpe_A1250</name>
</gene>
<proteinExistence type="inferred from homology"/>
<name>A2SF73_METPP</name>
<dbReference type="Pfam" id="PF12974">
    <property type="entry name" value="Phosphonate-bd"/>
    <property type="match status" value="1"/>
</dbReference>
<dbReference type="GO" id="GO:0043190">
    <property type="term" value="C:ATP-binding cassette (ABC) transporter complex"/>
    <property type="evidence" value="ECO:0007669"/>
    <property type="project" value="InterPro"/>
</dbReference>
<keyword evidence="2" id="KW-0732">Signal</keyword>